<feature type="compositionally biased region" description="Basic residues" evidence="1">
    <location>
        <begin position="107"/>
        <end position="118"/>
    </location>
</feature>
<feature type="compositionally biased region" description="Basic residues" evidence="1">
    <location>
        <begin position="191"/>
        <end position="204"/>
    </location>
</feature>
<sequence>MQQVERLRLAPPTGRTTPEGAVTMTFTQSTPQPAAMNRWWNPATGTVGGATRHAPQHHHGASKHHLVTPAPPPWSRTIRRRPAVRRAAATARPERVDPASLPLRHQPLPHHQPRRRRPPSAAPPHVAAACTRRSGLGDTRSAHQGSGSSAPGPSPTGPGAAAATPDPAATAAEGSCRRTPTPSTSRAPRPQPRRAPPRRRRHGCRAPSPHRTPAPLLAKASPPPSSGAHTRFQRLVSGGGEVVEGREGGGEVQGFHPSRPRGGRPRRNEEDGVPASPKDPFQCALDNWNCCFTLLVKNAKYDIVVVLL</sequence>
<comment type="caution">
    <text evidence="2">The sequence shown here is derived from an EMBL/GenBank/DDBJ whole genome shotgun (WGS) entry which is preliminary data.</text>
</comment>
<evidence type="ECO:0000313" key="2">
    <source>
        <dbReference type="EMBL" id="KAG2541416.1"/>
    </source>
</evidence>
<evidence type="ECO:0000256" key="1">
    <source>
        <dbReference type="SAM" id="MobiDB-lite"/>
    </source>
</evidence>
<feature type="region of interest" description="Disordered" evidence="1">
    <location>
        <begin position="1"/>
        <end position="275"/>
    </location>
</feature>
<name>A0A8T0N315_PANVG</name>
<protein>
    <submittedName>
        <fullName evidence="2">Uncharacterized protein</fullName>
    </submittedName>
</protein>
<dbReference type="AlphaFoldDB" id="A0A8T0N315"/>
<proteinExistence type="predicted"/>
<organism evidence="2 3">
    <name type="scientific">Panicum virgatum</name>
    <name type="common">Blackwell switchgrass</name>
    <dbReference type="NCBI Taxonomy" id="38727"/>
    <lineage>
        <taxon>Eukaryota</taxon>
        <taxon>Viridiplantae</taxon>
        <taxon>Streptophyta</taxon>
        <taxon>Embryophyta</taxon>
        <taxon>Tracheophyta</taxon>
        <taxon>Spermatophyta</taxon>
        <taxon>Magnoliopsida</taxon>
        <taxon>Liliopsida</taxon>
        <taxon>Poales</taxon>
        <taxon>Poaceae</taxon>
        <taxon>PACMAD clade</taxon>
        <taxon>Panicoideae</taxon>
        <taxon>Panicodae</taxon>
        <taxon>Paniceae</taxon>
        <taxon>Panicinae</taxon>
        <taxon>Panicum</taxon>
        <taxon>Panicum sect. Hiantes</taxon>
    </lineage>
</organism>
<keyword evidence="3" id="KW-1185">Reference proteome</keyword>
<feature type="compositionally biased region" description="Low complexity" evidence="1">
    <location>
        <begin position="145"/>
        <end position="188"/>
    </location>
</feature>
<feature type="compositionally biased region" description="Low complexity" evidence="1">
    <location>
        <begin position="205"/>
        <end position="220"/>
    </location>
</feature>
<gene>
    <name evidence="2" type="ORF">PVAP13_9NG680414</name>
</gene>
<reference evidence="2" key="1">
    <citation type="submission" date="2020-05" db="EMBL/GenBank/DDBJ databases">
        <title>WGS assembly of Panicum virgatum.</title>
        <authorList>
            <person name="Lovell J.T."/>
            <person name="Jenkins J."/>
            <person name="Shu S."/>
            <person name="Juenger T.E."/>
            <person name="Schmutz J."/>
        </authorList>
    </citation>
    <scope>NUCLEOTIDE SEQUENCE</scope>
    <source>
        <strain evidence="2">AP13</strain>
    </source>
</reference>
<dbReference type="Proteomes" id="UP000823388">
    <property type="component" value="Chromosome 9N"/>
</dbReference>
<evidence type="ECO:0000313" key="3">
    <source>
        <dbReference type="Proteomes" id="UP000823388"/>
    </source>
</evidence>
<feature type="compositionally biased region" description="Basic residues" evidence="1">
    <location>
        <begin position="54"/>
        <end position="66"/>
    </location>
</feature>
<accession>A0A8T0N315</accession>
<dbReference type="EMBL" id="CM029054">
    <property type="protein sequence ID" value="KAG2541416.1"/>
    <property type="molecule type" value="Genomic_DNA"/>
</dbReference>